<feature type="chain" id="PRO_5045220376" description="SH3 domain-containing protein" evidence="1">
    <location>
        <begin position="25"/>
        <end position="291"/>
    </location>
</feature>
<keyword evidence="3" id="KW-1185">Reference proteome</keyword>
<evidence type="ECO:0008006" key="4">
    <source>
        <dbReference type="Google" id="ProtNLM"/>
    </source>
</evidence>
<reference evidence="3" key="1">
    <citation type="journal article" date="2019" name="Int. J. Syst. Evol. Microbiol.">
        <title>The Global Catalogue of Microorganisms (GCM) 10K type strain sequencing project: providing services to taxonomists for standard genome sequencing and annotation.</title>
        <authorList>
            <consortium name="The Broad Institute Genomics Platform"/>
            <consortium name="The Broad Institute Genome Sequencing Center for Infectious Disease"/>
            <person name="Wu L."/>
            <person name="Ma J."/>
        </authorList>
    </citation>
    <scope>NUCLEOTIDE SEQUENCE [LARGE SCALE GENOMIC DNA]</scope>
    <source>
        <strain evidence="3">CCUG 46385</strain>
    </source>
</reference>
<accession>A0ABV9QIZ5</accession>
<gene>
    <name evidence="2" type="ORF">ACFO4R_01035</name>
</gene>
<sequence length="291" mass="33167">MKRWITGLATVSCLVFLGVGSAFAETTVSLDADLNMDNIKESVTAHVEEKRLDGLDELYPLISALSVSELSEGETKEVDRLEVMGEEGLSLIYQDLKIIDINPKDKQKEVLLLKSHPYFGIATEADIYSFQDGKLKLLGRISGIMDRDIRVNPKTNYIEAQNYDYHPIQYTYYIKYKLENGTLKMVNEDEVQMLGLKKPITPTTQKSLQIYSDKKCSKKAFTLKAKEKFTVLAGSEKGKYLKVKNAKGKVGYLPLQVFVKSYDGDSFKIWRLKQYKNIDIYEVLRGIEVWS</sequence>
<keyword evidence="1" id="KW-0732">Signal</keyword>
<protein>
    <recommendedName>
        <fullName evidence="4">SH3 domain-containing protein</fullName>
    </recommendedName>
</protein>
<evidence type="ECO:0000256" key="1">
    <source>
        <dbReference type="SAM" id="SignalP"/>
    </source>
</evidence>
<name>A0ABV9QIZ5_9FIRM</name>
<evidence type="ECO:0000313" key="3">
    <source>
        <dbReference type="Proteomes" id="UP001595916"/>
    </source>
</evidence>
<organism evidence="2 3">
    <name type="scientific">Filifactor villosus</name>
    <dbReference type="NCBI Taxonomy" id="29374"/>
    <lineage>
        <taxon>Bacteria</taxon>
        <taxon>Bacillati</taxon>
        <taxon>Bacillota</taxon>
        <taxon>Clostridia</taxon>
        <taxon>Peptostreptococcales</taxon>
        <taxon>Filifactoraceae</taxon>
        <taxon>Filifactor</taxon>
    </lineage>
</organism>
<dbReference type="EMBL" id="JBHSHL010000003">
    <property type="protein sequence ID" value="MFC4803656.1"/>
    <property type="molecule type" value="Genomic_DNA"/>
</dbReference>
<proteinExistence type="predicted"/>
<dbReference type="Proteomes" id="UP001595916">
    <property type="component" value="Unassembled WGS sequence"/>
</dbReference>
<evidence type="ECO:0000313" key="2">
    <source>
        <dbReference type="EMBL" id="MFC4803656.1"/>
    </source>
</evidence>
<dbReference type="RefSeq" id="WP_379787103.1">
    <property type="nucleotide sequence ID" value="NZ_JBHSHL010000003.1"/>
</dbReference>
<feature type="signal peptide" evidence="1">
    <location>
        <begin position="1"/>
        <end position="24"/>
    </location>
</feature>
<comment type="caution">
    <text evidence="2">The sequence shown here is derived from an EMBL/GenBank/DDBJ whole genome shotgun (WGS) entry which is preliminary data.</text>
</comment>